<name>A0A4Q7AUH6_9GAMM</name>
<evidence type="ECO:0000313" key="3">
    <source>
        <dbReference type="EMBL" id="RZG65379.1"/>
    </source>
</evidence>
<reference evidence="3 4" key="1">
    <citation type="submission" date="2019-02" db="EMBL/GenBank/DDBJ databases">
        <title>The Batch Genome Submission of Acinetobacter spp. strains.</title>
        <authorList>
            <person name="Qin J."/>
            <person name="Hu Y."/>
            <person name="Ye H."/>
            <person name="Wei L."/>
            <person name="Feng Y."/>
            <person name="Zong Z."/>
        </authorList>
    </citation>
    <scope>NUCLEOTIDE SEQUENCE [LARGE SCALE GENOMIC DNA]</scope>
    <source>
        <strain evidence="3 4">WCHABo060081</strain>
    </source>
</reference>
<gene>
    <name evidence="3" type="ORF">EXE25_14015</name>
</gene>
<dbReference type="Pfam" id="PF12571">
    <property type="entry name" value="Phage_tail_fib"/>
    <property type="match status" value="1"/>
</dbReference>
<feature type="coiled-coil region" evidence="1">
    <location>
        <begin position="215"/>
        <end position="242"/>
    </location>
</feature>
<evidence type="ECO:0000256" key="1">
    <source>
        <dbReference type="SAM" id="Coils"/>
    </source>
</evidence>
<feature type="domain" description="Phage tail fibre protein N-terminal" evidence="2">
    <location>
        <begin position="44"/>
        <end position="186"/>
    </location>
</feature>
<evidence type="ECO:0000259" key="2">
    <source>
        <dbReference type="Pfam" id="PF12571"/>
    </source>
</evidence>
<accession>A0A4Q7AUH6</accession>
<dbReference type="InterPro" id="IPR022225">
    <property type="entry name" value="Phage_tail_fibre_N"/>
</dbReference>
<comment type="caution">
    <text evidence="3">The sequence shown here is derived from an EMBL/GenBank/DDBJ whole genome shotgun (WGS) entry which is preliminary data.</text>
</comment>
<keyword evidence="1" id="KW-0175">Coiled coil</keyword>
<dbReference type="Proteomes" id="UP000293483">
    <property type="component" value="Unassembled WGS sequence"/>
</dbReference>
<evidence type="ECO:0000313" key="4">
    <source>
        <dbReference type="Proteomes" id="UP000293483"/>
    </source>
</evidence>
<organism evidence="3 4">
    <name type="scientific">Acinetobacter bouvetii</name>
    <dbReference type="NCBI Taxonomy" id="202951"/>
    <lineage>
        <taxon>Bacteria</taxon>
        <taxon>Pseudomonadati</taxon>
        <taxon>Pseudomonadota</taxon>
        <taxon>Gammaproteobacteria</taxon>
        <taxon>Moraxellales</taxon>
        <taxon>Moraxellaceae</taxon>
        <taxon>Acinetobacter</taxon>
    </lineage>
</organism>
<dbReference type="EMBL" id="SGSU01000016">
    <property type="protein sequence ID" value="RZG65379.1"/>
    <property type="molecule type" value="Genomic_DNA"/>
</dbReference>
<sequence>MRLNRLGTIIQFQPKSKQTVISISPAQSPPAPEFIWKVFKESAMSAKYYVTLTDHGSQLVAGAHHVQTINLTEMVIGDANDIPYLPIDKKDLTQLVHQTAAVEIHEIKIADGVATVSAIIPANIGGFNIHEIGLKDASGQLVYIGNYHGAYKPIIAEGAGGELEIVIDIKASSGAEALIEINPFIISADKAWVLEKFDSLLADIQREREQNAQEILAMGNQIKSLKQEVENLKTELNEQISIQDIVNQLYPVGSVSLSTPLNGVNGIVWGGLGSTYDVNPYTFKRTA</sequence>
<dbReference type="AlphaFoldDB" id="A0A4Q7AUH6"/>
<proteinExistence type="predicted"/>
<protein>
    <recommendedName>
        <fullName evidence="2">Phage tail fibre protein N-terminal domain-containing protein</fullName>
    </recommendedName>
</protein>